<dbReference type="InterPro" id="IPR036179">
    <property type="entry name" value="Ig-like_dom_sf"/>
</dbReference>
<accession>A0ABD0YGZ2</accession>
<evidence type="ECO:0000256" key="1">
    <source>
        <dbReference type="SAM" id="MobiDB-lite"/>
    </source>
</evidence>
<dbReference type="SUPFAM" id="SSF48726">
    <property type="entry name" value="Immunoglobulin"/>
    <property type="match status" value="1"/>
</dbReference>
<feature type="non-terminal residue" evidence="2">
    <location>
        <position position="1"/>
    </location>
</feature>
<evidence type="ECO:0008006" key="4">
    <source>
        <dbReference type="Google" id="ProtNLM"/>
    </source>
</evidence>
<evidence type="ECO:0000313" key="2">
    <source>
        <dbReference type="EMBL" id="KAL1129904.1"/>
    </source>
</evidence>
<dbReference type="Proteomes" id="UP001558652">
    <property type="component" value="Unassembled WGS sequence"/>
</dbReference>
<feature type="region of interest" description="Disordered" evidence="1">
    <location>
        <begin position="78"/>
        <end position="109"/>
    </location>
</feature>
<name>A0ABD0YGZ2_9HEMI</name>
<sequence length="109" mass="12436">GRPSPQVSWWVGGELVDSSDEAVSERKVRNTLETNPVGRHLHGLPVTCRAVNNRILQPLSTTVNLKLYREYKSDHIRGVQNRKKFNSTKHISPHKTKTTRNKQTIQTNP</sequence>
<dbReference type="AlphaFoldDB" id="A0ABD0YGZ2"/>
<organism evidence="2 3">
    <name type="scientific">Ranatra chinensis</name>
    <dbReference type="NCBI Taxonomy" id="642074"/>
    <lineage>
        <taxon>Eukaryota</taxon>
        <taxon>Metazoa</taxon>
        <taxon>Ecdysozoa</taxon>
        <taxon>Arthropoda</taxon>
        <taxon>Hexapoda</taxon>
        <taxon>Insecta</taxon>
        <taxon>Pterygota</taxon>
        <taxon>Neoptera</taxon>
        <taxon>Paraneoptera</taxon>
        <taxon>Hemiptera</taxon>
        <taxon>Heteroptera</taxon>
        <taxon>Panheteroptera</taxon>
        <taxon>Nepomorpha</taxon>
        <taxon>Nepidae</taxon>
        <taxon>Ranatrinae</taxon>
        <taxon>Ranatra</taxon>
    </lineage>
</organism>
<gene>
    <name evidence="2" type="ORF">AAG570_012848</name>
</gene>
<keyword evidence="3" id="KW-1185">Reference proteome</keyword>
<protein>
    <recommendedName>
        <fullName evidence="4">Ig-like domain-containing protein</fullName>
    </recommendedName>
</protein>
<dbReference type="EMBL" id="JBFDAA010000008">
    <property type="protein sequence ID" value="KAL1129904.1"/>
    <property type="molecule type" value="Genomic_DNA"/>
</dbReference>
<feature type="compositionally biased region" description="Basic residues" evidence="1">
    <location>
        <begin position="80"/>
        <end position="100"/>
    </location>
</feature>
<dbReference type="InterPro" id="IPR013783">
    <property type="entry name" value="Ig-like_fold"/>
</dbReference>
<comment type="caution">
    <text evidence="2">The sequence shown here is derived from an EMBL/GenBank/DDBJ whole genome shotgun (WGS) entry which is preliminary data.</text>
</comment>
<reference evidence="2 3" key="1">
    <citation type="submission" date="2024-07" db="EMBL/GenBank/DDBJ databases">
        <title>Chromosome-level genome assembly of the water stick insect Ranatra chinensis (Heteroptera: Nepidae).</title>
        <authorList>
            <person name="Liu X."/>
        </authorList>
    </citation>
    <scope>NUCLEOTIDE SEQUENCE [LARGE SCALE GENOMIC DNA]</scope>
    <source>
        <strain evidence="2">Cailab_2021Rc</strain>
        <tissue evidence="2">Muscle</tissue>
    </source>
</reference>
<dbReference type="Gene3D" id="2.60.40.10">
    <property type="entry name" value="Immunoglobulins"/>
    <property type="match status" value="1"/>
</dbReference>
<evidence type="ECO:0000313" key="3">
    <source>
        <dbReference type="Proteomes" id="UP001558652"/>
    </source>
</evidence>
<proteinExistence type="predicted"/>